<dbReference type="EMBL" id="CZCU02000152">
    <property type="protein sequence ID" value="VXD22398.1"/>
    <property type="molecule type" value="Genomic_DNA"/>
</dbReference>
<sequence>MKPTGIVDYVAPWFIPLFCFLAGWFLNTVIEVKINPVTGLYSHENYHEYLSKVRANHR</sequence>
<keyword evidence="1" id="KW-0812">Transmembrane</keyword>
<name>A0A7Z9E1C4_9CYAN</name>
<dbReference type="Proteomes" id="UP000184550">
    <property type="component" value="Unassembled WGS sequence"/>
</dbReference>
<gene>
    <name evidence="2" type="ORF">PL8927_750076</name>
</gene>
<reference evidence="2" key="1">
    <citation type="submission" date="2019-10" db="EMBL/GenBank/DDBJ databases">
        <authorList>
            <consortium name="Genoscope - CEA"/>
            <person name="William W."/>
        </authorList>
    </citation>
    <scope>NUCLEOTIDE SEQUENCE [LARGE SCALE GENOMIC DNA]</scope>
    <source>
        <strain evidence="2">BBR_PRJEB10992</strain>
    </source>
</reference>
<feature type="transmembrane region" description="Helical" evidence="1">
    <location>
        <begin position="6"/>
        <end position="26"/>
    </location>
</feature>
<protein>
    <submittedName>
        <fullName evidence="2">Uncharacterized protein</fullName>
    </submittedName>
</protein>
<evidence type="ECO:0000256" key="1">
    <source>
        <dbReference type="SAM" id="Phobius"/>
    </source>
</evidence>
<proteinExistence type="predicted"/>
<comment type="caution">
    <text evidence="2">The sequence shown here is derived from an EMBL/GenBank/DDBJ whole genome shotgun (WGS) entry which is preliminary data.</text>
</comment>
<dbReference type="RefSeq" id="WP_156093244.1">
    <property type="nucleotide sequence ID" value="NZ_LR734877.1"/>
</dbReference>
<organism evidence="2 3">
    <name type="scientific">Planktothrix serta PCC 8927</name>
    <dbReference type="NCBI Taxonomy" id="671068"/>
    <lineage>
        <taxon>Bacteria</taxon>
        <taxon>Bacillati</taxon>
        <taxon>Cyanobacteriota</taxon>
        <taxon>Cyanophyceae</taxon>
        <taxon>Oscillatoriophycideae</taxon>
        <taxon>Oscillatoriales</taxon>
        <taxon>Microcoleaceae</taxon>
        <taxon>Planktothrix</taxon>
    </lineage>
</organism>
<evidence type="ECO:0000313" key="2">
    <source>
        <dbReference type="EMBL" id="VXD22398.1"/>
    </source>
</evidence>
<evidence type="ECO:0000313" key="3">
    <source>
        <dbReference type="Proteomes" id="UP000184550"/>
    </source>
</evidence>
<accession>A0A7Z9E1C4</accession>
<keyword evidence="1" id="KW-0472">Membrane</keyword>
<keyword evidence="3" id="KW-1185">Reference proteome</keyword>
<keyword evidence="1" id="KW-1133">Transmembrane helix</keyword>
<dbReference type="AlphaFoldDB" id="A0A7Z9E1C4"/>